<evidence type="ECO:0000313" key="7">
    <source>
        <dbReference type="Proteomes" id="UP000306825"/>
    </source>
</evidence>
<name>A0ABX5V5W9_9BACT</name>
<keyword evidence="2 4" id="KW-0442">Lipid degradation</keyword>
<accession>A0ABX5V5W9</accession>
<keyword evidence="3 4" id="KW-0443">Lipid metabolism</keyword>
<dbReference type="InterPro" id="IPR002641">
    <property type="entry name" value="PNPLA_dom"/>
</dbReference>
<dbReference type="InterPro" id="IPR016035">
    <property type="entry name" value="Acyl_Trfase/lysoPLipase"/>
</dbReference>
<sequence>MKLSIALSGGAARGVFHLGFLDVLLKEGVEIKEISGSSAGAIVAGAIACKIPLKDIFEIVKSKEFKSIFKFSLKTGLFKIDLNSTILDKFFLYDDLSKSDIPLFICVTDFQEEKALYLNAGDPKKIIPASCAIYPFFEPIVYKDKILVDGGYKDNLPSSPLNGNILGINVVPNCKIEKLTHKNIIIKVSQMLIRNTINYEKIKYLIEPQEICKIRAFSFNDLDECYGLGKKYAFNWLRQL</sequence>
<feature type="active site" description="Nucleophile" evidence="4">
    <location>
        <position position="38"/>
    </location>
</feature>
<gene>
    <name evidence="6" type="ORF">FE773_00270</name>
</gene>
<feature type="active site" description="Proton acceptor" evidence="4">
    <location>
        <position position="149"/>
    </location>
</feature>
<dbReference type="Pfam" id="PF01734">
    <property type="entry name" value="Patatin"/>
    <property type="match status" value="1"/>
</dbReference>
<dbReference type="RefSeq" id="WP_138322690.1">
    <property type="nucleotide sequence ID" value="NZ_CP040463.1"/>
</dbReference>
<dbReference type="SUPFAM" id="SSF52151">
    <property type="entry name" value="FabD/lysophospholipase-like"/>
    <property type="match status" value="1"/>
</dbReference>
<evidence type="ECO:0000259" key="5">
    <source>
        <dbReference type="PROSITE" id="PS51635"/>
    </source>
</evidence>
<comment type="caution">
    <text evidence="4">Lacks conserved residue(s) required for the propagation of feature annotation.</text>
</comment>
<dbReference type="PANTHER" id="PTHR14226">
    <property type="entry name" value="NEUROPATHY TARGET ESTERASE/SWISS CHEESE D.MELANOGASTER"/>
    <property type="match status" value="1"/>
</dbReference>
<evidence type="ECO:0000256" key="2">
    <source>
        <dbReference type="ARBA" id="ARBA00022963"/>
    </source>
</evidence>
<evidence type="ECO:0000313" key="6">
    <source>
        <dbReference type="EMBL" id="QCT93677.1"/>
    </source>
</evidence>
<keyword evidence="7" id="KW-1185">Reference proteome</keyword>
<dbReference type="EMBL" id="CP040463">
    <property type="protein sequence ID" value="QCT93677.1"/>
    <property type="molecule type" value="Genomic_DNA"/>
</dbReference>
<feature type="short sequence motif" description="GXSXG" evidence="4">
    <location>
        <begin position="36"/>
        <end position="40"/>
    </location>
</feature>
<keyword evidence="1 4" id="KW-0378">Hydrolase</keyword>
<dbReference type="PANTHER" id="PTHR14226:SF78">
    <property type="entry name" value="SLR0060 PROTEIN"/>
    <property type="match status" value="1"/>
</dbReference>
<evidence type="ECO:0000256" key="4">
    <source>
        <dbReference type="PROSITE-ProRule" id="PRU01161"/>
    </source>
</evidence>
<feature type="domain" description="PNPLA" evidence="5">
    <location>
        <begin position="5"/>
        <end position="162"/>
    </location>
</feature>
<dbReference type="PROSITE" id="PS51635">
    <property type="entry name" value="PNPLA"/>
    <property type="match status" value="1"/>
</dbReference>
<dbReference type="Gene3D" id="3.40.1090.10">
    <property type="entry name" value="Cytosolic phospholipase A2 catalytic domain"/>
    <property type="match status" value="2"/>
</dbReference>
<dbReference type="Proteomes" id="UP000306825">
    <property type="component" value="Chromosome"/>
</dbReference>
<evidence type="ECO:0000256" key="1">
    <source>
        <dbReference type="ARBA" id="ARBA00022801"/>
    </source>
</evidence>
<evidence type="ECO:0000256" key="3">
    <source>
        <dbReference type="ARBA" id="ARBA00023098"/>
    </source>
</evidence>
<feature type="short sequence motif" description="DGA/G" evidence="4">
    <location>
        <begin position="149"/>
        <end position="151"/>
    </location>
</feature>
<reference evidence="6 7" key="1">
    <citation type="submission" date="2019-05" db="EMBL/GenBank/DDBJ databases">
        <title>A comparative analysis of the Nautiliaceae.</title>
        <authorList>
            <person name="Grosche A."/>
            <person name="Smedile F."/>
            <person name="Vetriani C."/>
        </authorList>
    </citation>
    <scope>NUCLEOTIDE SEQUENCE [LARGE SCALE GENOMIC DNA]</scope>
    <source>
        <strain evidence="6 7">TB-2</strain>
    </source>
</reference>
<organism evidence="6 7">
    <name type="scientific">Caminibacter mediatlanticus TB-2</name>
    <dbReference type="NCBI Taxonomy" id="391592"/>
    <lineage>
        <taxon>Bacteria</taxon>
        <taxon>Pseudomonadati</taxon>
        <taxon>Campylobacterota</taxon>
        <taxon>Epsilonproteobacteria</taxon>
        <taxon>Nautiliales</taxon>
        <taxon>Nautiliaceae</taxon>
        <taxon>Caminibacter</taxon>
    </lineage>
</organism>
<protein>
    <recommendedName>
        <fullName evidence="5">PNPLA domain-containing protein</fullName>
    </recommendedName>
</protein>
<proteinExistence type="predicted"/>
<dbReference type="InterPro" id="IPR050301">
    <property type="entry name" value="NTE"/>
</dbReference>